<organism evidence="1 2">
    <name type="scientific">Paenibacillus prosopidis</name>
    <dbReference type="NCBI Taxonomy" id="630520"/>
    <lineage>
        <taxon>Bacteria</taxon>
        <taxon>Bacillati</taxon>
        <taxon>Bacillota</taxon>
        <taxon>Bacilli</taxon>
        <taxon>Bacillales</taxon>
        <taxon>Paenibacillaceae</taxon>
        <taxon>Paenibacillus</taxon>
    </lineage>
</organism>
<dbReference type="AlphaFoldDB" id="A0A368VMG7"/>
<protein>
    <submittedName>
        <fullName evidence="1">Uncharacterized protein</fullName>
    </submittedName>
</protein>
<comment type="caution">
    <text evidence="1">The sequence shown here is derived from an EMBL/GenBank/DDBJ whole genome shotgun (WGS) entry which is preliminary data.</text>
</comment>
<keyword evidence="2" id="KW-1185">Reference proteome</keyword>
<name>A0A368VMG7_9BACL</name>
<dbReference type="OrthoDB" id="360327at2"/>
<sequence>MYIRFHGNYSSPYTNQPYGIFVVIFHLQRDGKLSDEDSKLYDETVDWFEEHLPNPPYYDEGNTIRAVTWFKENNHSSIMIKKLTAFFNIARKYNVEIIKSVVHEPPGEIVYEDEYQIGVVMAT</sequence>
<evidence type="ECO:0000313" key="2">
    <source>
        <dbReference type="Proteomes" id="UP000252415"/>
    </source>
</evidence>
<dbReference type="Proteomes" id="UP000252415">
    <property type="component" value="Unassembled WGS sequence"/>
</dbReference>
<accession>A0A368VMG7</accession>
<gene>
    <name evidence="1" type="ORF">DFP97_12819</name>
</gene>
<dbReference type="EMBL" id="QPJD01000028">
    <property type="protein sequence ID" value="RCW40897.1"/>
    <property type="molecule type" value="Genomic_DNA"/>
</dbReference>
<dbReference type="RefSeq" id="WP_114384104.1">
    <property type="nucleotide sequence ID" value="NZ_QPJD01000028.1"/>
</dbReference>
<evidence type="ECO:0000313" key="1">
    <source>
        <dbReference type="EMBL" id="RCW40897.1"/>
    </source>
</evidence>
<reference evidence="1 2" key="1">
    <citation type="submission" date="2018-07" db="EMBL/GenBank/DDBJ databases">
        <title>Genomic Encyclopedia of Type Strains, Phase III (KMG-III): the genomes of soil and plant-associated and newly described type strains.</title>
        <authorList>
            <person name="Whitman W."/>
        </authorList>
    </citation>
    <scope>NUCLEOTIDE SEQUENCE [LARGE SCALE GENOMIC DNA]</scope>
    <source>
        <strain evidence="1 2">CECT 7506</strain>
    </source>
</reference>
<proteinExistence type="predicted"/>